<dbReference type="EMBL" id="JAFBIL020000009">
    <property type="protein sequence ID" value="MBZ2209764.1"/>
    <property type="molecule type" value="Genomic_DNA"/>
</dbReference>
<evidence type="ECO:0008006" key="4">
    <source>
        <dbReference type="Google" id="ProtNLM"/>
    </source>
</evidence>
<feature type="chain" id="PRO_5046072652" description="Carboxypeptidase regulatory-like domain-containing protein" evidence="1">
    <location>
        <begin position="23"/>
        <end position="156"/>
    </location>
</feature>
<organism evidence="2 3">
    <name type="scientific">Massilia soli</name>
    <dbReference type="NCBI Taxonomy" id="2792854"/>
    <lineage>
        <taxon>Bacteria</taxon>
        <taxon>Pseudomonadati</taxon>
        <taxon>Pseudomonadota</taxon>
        <taxon>Betaproteobacteria</taxon>
        <taxon>Burkholderiales</taxon>
        <taxon>Oxalobacteraceae</taxon>
        <taxon>Telluria group</taxon>
        <taxon>Massilia</taxon>
    </lineage>
</organism>
<sequence>MKTIASLVLAASCAALVIPVAAQDPGAAAGRPLPEPKTENGVKYVCGGIGMTEAERMKALSREYDLMITFAASNGAYLADIGVEIAHGKDKLLTANCGGPIMLVDVPKAGTYRITADTEGQQQVRTARVRDGVTGKRVNVTWPVRLVDRPDTAARD</sequence>
<evidence type="ECO:0000256" key="1">
    <source>
        <dbReference type="SAM" id="SignalP"/>
    </source>
</evidence>
<protein>
    <recommendedName>
        <fullName evidence="4">Carboxypeptidase regulatory-like domain-containing protein</fullName>
    </recommendedName>
</protein>
<keyword evidence="1" id="KW-0732">Signal</keyword>
<evidence type="ECO:0000313" key="2">
    <source>
        <dbReference type="EMBL" id="MBZ2209764.1"/>
    </source>
</evidence>
<name>A0ABS7SUY7_9BURK</name>
<feature type="signal peptide" evidence="1">
    <location>
        <begin position="1"/>
        <end position="22"/>
    </location>
</feature>
<dbReference type="RefSeq" id="WP_223470391.1">
    <property type="nucleotide sequence ID" value="NZ_JAFBIL020000009.1"/>
</dbReference>
<reference evidence="2 3" key="1">
    <citation type="submission" date="2021-08" db="EMBL/GenBank/DDBJ databases">
        <title>Massilia sp. R798.</title>
        <authorList>
            <person name="Baek J.H."/>
            <person name="Jung H.S."/>
            <person name="Kim K.R."/>
            <person name="Jeon C.O."/>
        </authorList>
    </citation>
    <scope>NUCLEOTIDE SEQUENCE [LARGE SCALE GENOMIC DNA]</scope>
    <source>
        <strain evidence="2 3">R798</strain>
    </source>
</reference>
<accession>A0ABS7SUY7</accession>
<keyword evidence="3" id="KW-1185">Reference proteome</keyword>
<comment type="caution">
    <text evidence="2">The sequence shown here is derived from an EMBL/GenBank/DDBJ whole genome shotgun (WGS) entry which is preliminary data.</text>
</comment>
<evidence type="ECO:0000313" key="3">
    <source>
        <dbReference type="Proteomes" id="UP000809349"/>
    </source>
</evidence>
<dbReference type="Proteomes" id="UP000809349">
    <property type="component" value="Unassembled WGS sequence"/>
</dbReference>
<proteinExistence type="predicted"/>
<gene>
    <name evidence="2" type="ORF">I4X03_021070</name>
</gene>